<gene>
    <name evidence="2" type="ORF">BTM25_38060</name>
</gene>
<accession>A0A2P4UJC7</accession>
<feature type="domain" description="DUF397" evidence="1">
    <location>
        <begin position="4"/>
        <end position="59"/>
    </location>
</feature>
<organism evidence="2 3">
    <name type="scientific">Actinomadura rubteroloni</name>
    <dbReference type="NCBI Taxonomy" id="1926885"/>
    <lineage>
        <taxon>Bacteria</taxon>
        <taxon>Bacillati</taxon>
        <taxon>Actinomycetota</taxon>
        <taxon>Actinomycetes</taxon>
        <taxon>Streptosporangiales</taxon>
        <taxon>Thermomonosporaceae</taxon>
        <taxon>Actinomadura</taxon>
    </lineage>
</organism>
<dbReference type="Pfam" id="PF04149">
    <property type="entry name" value="DUF397"/>
    <property type="match status" value="1"/>
</dbReference>
<protein>
    <recommendedName>
        <fullName evidence="1">DUF397 domain-containing protein</fullName>
    </recommendedName>
</protein>
<keyword evidence="3" id="KW-1185">Reference proteome</keyword>
<reference evidence="2 3" key="1">
    <citation type="journal article" date="2017" name="Chemistry">
        <title>Isolation, Biosynthesis and Chemical Modifications of Rubterolones A-F: Rare Tropolone Alkaloids from Actinomadura sp. 5-2.</title>
        <authorList>
            <person name="Guo H."/>
            <person name="Benndorf R."/>
            <person name="Leichnitz D."/>
            <person name="Klassen J.L."/>
            <person name="Vollmers J."/>
            <person name="Gorls H."/>
            <person name="Steinacker M."/>
            <person name="Weigel C."/>
            <person name="Dahse H.M."/>
            <person name="Kaster A.K."/>
            <person name="de Beer Z.W."/>
            <person name="Poulsen M."/>
            <person name="Beemelmanns C."/>
        </authorList>
    </citation>
    <scope>NUCLEOTIDE SEQUENCE [LARGE SCALE GENOMIC DNA]</scope>
    <source>
        <strain evidence="2 3">5-2</strain>
    </source>
</reference>
<proteinExistence type="predicted"/>
<comment type="caution">
    <text evidence="2">The sequence shown here is derived from an EMBL/GenBank/DDBJ whole genome shotgun (WGS) entry which is preliminary data.</text>
</comment>
<dbReference type="RefSeq" id="WP_103564200.1">
    <property type="nucleotide sequence ID" value="NZ_MTBP01000002.1"/>
</dbReference>
<dbReference type="AlphaFoldDB" id="A0A2P4UJC7"/>
<dbReference type="Proteomes" id="UP000242367">
    <property type="component" value="Unassembled WGS sequence"/>
</dbReference>
<evidence type="ECO:0000313" key="2">
    <source>
        <dbReference type="EMBL" id="POM25163.1"/>
    </source>
</evidence>
<evidence type="ECO:0000259" key="1">
    <source>
        <dbReference type="Pfam" id="PF04149"/>
    </source>
</evidence>
<dbReference type="InterPro" id="IPR007278">
    <property type="entry name" value="DUF397"/>
</dbReference>
<name>A0A2P4UJC7_9ACTN</name>
<dbReference type="EMBL" id="MTBP01000002">
    <property type="protein sequence ID" value="POM25163.1"/>
    <property type="molecule type" value="Genomic_DNA"/>
</dbReference>
<sequence length="65" mass="6903">MTPQWRKSTRSGGNNGGMTECVEVAKLPHTVGLRDSKAPAAGHLTLTPATFAALLTEAKRNDLNL</sequence>
<evidence type="ECO:0000313" key="3">
    <source>
        <dbReference type="Proteomes" id="UP000242367"/>
    </source>
</evidence>